<dbReference type="InterPro" id="IPR004568">
    <property type="entry name" value="Ppantetheine-prot_Trfase_dom"/>
</dbReference>
<dbReference type="EC" id="2.7.8.7" evidence="8"/>
<dbReference type="InterPro" id="IPR002582">
    <property type="entry name" value="ACPS"/>
</dbReference>
<protein>
    <recommendedName>
        <fullName evidence="8">Holo-[acyl-carrier-protein] synthase</fullName>
        <shortName evidence="8">Holo-ACP synthase</shortName>
        <ecNumber evidence="8">2.7.8.7</ecNumber>
    </recommendedName>
    <alternativeName>
        <fullName evidence="8">4'-phosphopantetheinyl transferase AcpS</fullName>
    </alternativeName>
</protein>
<keyword evidence="8" id="KW-0963">Cytoplasm</keyword>
<keyword evidence="1 8" id="KW-0444">Lipid biosynthesis</keyword>
<feature type="binding site" evidence="8">
    <location>
        <position position="52"/>
    </location>
    <ligand>
        <name>Mg(2+)</name>
        <dbReference type="ChEBI" id="CHEBI:18420"/>
    </ligand>
</feature>
<reference evidence="10 11" key="1">
    <citation type="submission" date="2020-08" db="EMBL/GenBank/DDBJ databases">
        <title>Genome public.</title>
        <authorList>
            <person name="Liu C."/>
            <person name="Sun Q."/>
        </authorList>
    </citation>
    <scope>NUCLEOTIDE SEQUENCE [LARGE SCALE GENOMIC DNA]</scope>
    <source>
        <strain evidence="10 11">BX10</strain>
    </source>
</reference>
<accession>A0ABR7NV97</accession>
<keyword evidence="2 8" id="KW-0808">Transferase</keyword>
<dbReference type="SUPFAM" id="SSF56214">
    <property type="entry name" value="4'-phosphopantetheinyl transferase"/>
    <property type="match status" value="1"/>
</dbReference>
<comment type="similarity">
    <text evidence="8">Belongs to the P-Pant transferase superfamily. AcpS family.</text>
</comment>
<dbReference type="Proteomes" id="UP000647491">
    <property type="component" value="Unassembled WGS sequence"/>
</dbReference>
<evidence type="ECO:0000256" key="3">
    <source>
        <dbReference type="ARBA" id="ARBA00022723"/>
    </source>
</evidence>
<dbReference type="HAMAP" id="MF_00101">
    <property type="entry name" value="AcpS"/>
    <property type="match status" value="1"/>
</dbReference>
<comment type="caution">
    <text evidence="10">The sequence shown here is derived from an EMBL/GenBank/DDBJ whole genome shotgun (WGS) entry which is preliminary data.</text>
</comment>
<gene>
    <name evidence="8 10" type="primary">acpS</name>
    <name evidence="10" type="ORF">H8708_12555</name>
</gene>
<comment type="catalytic activity">
    <reaction evidence="8">
        <text>apo-[ACP] + CoA = holo-[ACP] + adenosine 3',5'-bisphosphate + H(+)</text>
        <dbReference type="Rhea" id="RHEA:12068"/>
        <dbReference type="Rhea" id="RHEA-COMP:9685"/>
        <dbReference type="Rhea" id="RHEA-COMP:9690"/>
        <dbReference type="ChEBI" id="CHEBI:15378"/>
        <dbReference type="ChEBI" id="CHEBI:29999"/>
        <dbReference type="ChEBI" id="CHEBI:57287"/>
        <dbReference type="ChEBI" id="CHEBI:58343"/>
        <dbReference type="ChEBI" id="CHEBI:64479"/>
        <dbReference type="EC" id="2.7.8.7"/>
    </reaction>
</comment>
<feature type="binding site" evidence="8">
    <location>
        <position position="8"/>
    </location>
    <ligand>
        <name>Mg(2+)</name>
        <dbReference type="ChEBI" id="CHEBI:18420"/>
    </ligand>
</feature>
<dbReference type="NCBIfam" id="TIGR00556">
    <property type="entry name" value="pantethn_trn"/>
    <property type="match status" value="1"/>
</dbReference>
<keyword evidence="4 8" id="KW-0276">Fatty acid metabolism</keyword>
<keyword evidence="5 8" id="KW-0460">Magnesium</keyword>
<evidence type="ECO:0000256" key="2">
    <source>
        <dbReference type="ARBA" id="ARBA00022679"/>
    </source>
</evidence>
<dbReference type="Pfam" id="PF01648">
    <property type="entry name" value="ACPS"/>
    <property type="match status" value="1"/>
</dbReference>
<keyword evidence="6 8" id="KW-0443">Lipid metabolism</keyword>
<evidence type="ECO:0000256" key="5">
    <source>
        <dbReference type="ARBA" id="ARBA00022842"/>
    </source>
</evidence>
<dbReference type="NCBIfam" id="TIGR00516">
    <property type="entry name" value="acpS"/>
    <property type="match status" value="1"/>
</dbReference>
<evidence type="ECO:0000256" key="7">
    <source>
        <dbReference type="ARBA" id="ARBA00023160"/>
    </source>
</evidence>
<dbReference type="GO" id="GO:0008897">
    <property type="term" value="F:holo-[acyl-carrier-protein] synthase activity"/>
    <property type="evidence" value="ECO:0007669"/>
    <property type="project" value="UniProtKB-EC"/>
</dbReference>
<comment type="cofactor">
    <cofactor evidence="8">
        <name>Mg(2+)</name>
        <dbReference type="ChEBI" id="CHEBI:18420"/>
    </cofactor>
</comment>
<organism evidence="10 11">
    <name type="scientific">Enterocloster hominis</name>
    <name type="common">ex Liu et al. 2021</name>
    <dbReference type="NCBI Taxonomy" id="2763663"/>
    <lineage>
        <taxon>Bacteria</taxon>
        <taxon>Bacillati</taxon>
        <taxon>Bacillota</taxon>
        <taxon>Clostridia</taxon>
        <taxon>Lachnospirales</taxon>
        <taxon>Lachnospiraceae</taxon>
        <taxon>Enterocloster</taxon>
    </lineage>
</organism>
<evidence type="ECO:0000313" key="10">
    <source>
        <dbReference type="EMBL" id="MBC8600048.1"/>
    </source>
</evidence>
<dbReference type="RefSeq" id="WP_022272347.1">
    <property type="nucleotide sequence ID" value="NZ_JACRTJ010000027.1"/>
</dbReference>
<name>A0ABR7NV97_9FIRM</name>
<keyword evidence="3 8" id="KW-0479">Metal-binding</keyword>
<evidence type="ECO:0000256" key="8">
    <source>
        <dbReference type="HAMAP-Rule" id="MF_00101"/>
    </source>
</evidence>
<dbReference type="InterPro" id="IPR008278">
    <property type="entry name" value="4-PPantetheinyl_Trfase_dom"/>
</dbReference>
<dbReference type="Gene3D" id="3.90.470.20">
    <property type="entry name" value="4'-phosphopantetheinyl transferase domain"/>
    <property type="match status" value="1"/>
</dbReference>
<dbReference type="InterPro" id="IPR037143">
    <property type="entry name" value="4-PPantetheinyl_Trfase_dom_sf"/>
</dbReference>
<sequence length="120" mass="13314">MILGTGCDLVEIERMKKACEKEAFLSRVYTERERRQAGGKASVLAGDFAVKEAVAKVFGTGFRDFMPGDIEVLRDELGKPYVNLYGRARKTAEEKGILRLEVSISNTREYAMAFAVGEGE</sequence>
<feature type="domain" description="4'-phosphopantetheinyl transferase" evidence="9">
    <location>
        <begin position="5"/>
        <end position="114"/>
    </location>
</feature>
<evidence type="ECO:0000313" key="11">
    <source>
        <dbReference type="Proteomes" id="UP000647491"/>
    </source>
</evidence>
<evidence type="ECO:0000256" key="4">
    <source>
        <dbReference type="ARBA" id="ARBA00022832"/>
    </source>
</evidence>
<comment type="subcellular location">
    <subcellularLocation>
        <location evidence="8">Cytoplasm</location>
    </subcellularLocation>
</comment>
<keyword evidence="11" id="KW-1185">Reference proteome</keyword>
<keyword evidence="7 8" id="KW-0275">Fatty acid biosynthesis</keyword>
<evidence type="ECO:0000259" key="9">
    <source>
        <dbReference type="Pfam" id="PF01648"/>
    </source>
</evidence>
<proteinExistence type="inferred from homology"/>
<comment type="function">
    <text evidence="8">Transfers the 4'-phosphopantetheine moiety from coenzyme A to a Ser of acyl-carrier-protein.</text>
</comment>
<evidence type="ECO:0000256" key="6">
    <source>
        <dbReference type="ARBA" id="ARBA00023098"/>
    </source>
</evidence>
<evidence type="ECO:0000256" key="1">
    <source>
        <dbReference type="ARBA" id="ARBA00022516"/>
    </source>
</evidence>
<dbReference type="EMBL" id="JACRTJ010000027">
    <property type="protein sequence ID" value="MBC8600048.1"/>
    <property type="molecule type" value="Genomic_DNA"/>
</dbReference>